<accession>A0A8H7R152</accession>
<dbReference type="OrthoDB" id="10521598at2759"/>
<dbReference type="Proteomes" id="UP000650833">
    <property type="component" value="Unassembled WGS sequence"/>
</dbReference>
<protein>
    <submittedName>
        <fullName evidence="1">Uncharacterized protein</fullName>
    </submittedName>
</protein>
<proteinExistence type="predicted"/>
<keyword evidence="2" id="KW-1185">Reference proteome</keyword>
<sequence>MVICDFALRILFGETGHYWSANDPGVVMKRGCLDHLDAYFEGDEYVVSDSAFCIENDSPAYMTEIIDYFYLTHSRDEYFETADIHSSEKRSNKFKKYDIDTNFVPDVHTSEGKGKWELLKKYVLNLNHYDIKSLDASY</sequence>
<comment type="caution">
    <text evidence="1">The sequence shown here is derived from an EMBL/GenBank/DDBJ whole genome shotgun (WGS) entry which is preliminary data.</text>
</comment>
<organism evidence="1 2">
    <name type="scientific">Mucor plumbeus</name>
    <dbReference type="NCBI Taxonomy" id="97098"/>
    <lineage>
        <taxon>Eukaryota</taxon>
        <taxon>Fungi</taxon>
        <taxon>Fungi incertae sedis</taxon>
        <taxon>Mucoromycota</taxon>
        <taxon>Mucoromycotina</taxon>
        <taxon>Mucoromycetes</taxon>
        <taxon>Mucorales</taxon>
        <taxon>Mucorineae</taxon>
        <taxon>Mucoraceae</taxon>
        <taxon>Mucor</taxon>
    </lineage>
</organism>
<gene>
    <name evidence="1" type="ORF">INT46_010342</name>
</gene>
<dbReference type="EMBL" id="JAEPRC010000260">
    <property type="protein sequence ID" value="KAG2202338.1"/>
    <property type="molecule type" value="Genomic_DNA"/>
</dbReference>
<dbReference type="AlphaFoldDB" id="A0A8H7R152"/>
<evidence type="ECO:0000313" key="2">
    <source>
        <dbReference type="Proteomes" id="UP000650833"/>
    </source>
</evidence>
<evidence type="ECO:0000313" key="1">
    <source>
        <dbReference type="EMBL" id="KAG2202338.1"/>
    </source>
</evidence>
<name>A0A8H7R152_9FUNG</name>
<reference evidence="1" key="1">
    <citation type="submission" date="2020-12" db="EMBL/GenBank/DDBJ databases">
        <title>Metabolic potential, ecology and presence of endohyphal bacteria is reflected in genomic diversity of Mucoromycotina.</title>
        <authorList>
            <person name="Muszewska A."/>
            <person name="Okrasinska A."/>
            <person name="Steczkiewicz K."/>
            <person name="Drgas O."/>
            <person name="Orlowska M."/>
            <person name="Perlinska-Lenart U."/>
            <person name="Aleksandrzak-Piekarczyk T."/>
            <person name="Szatraj K."/>
            <person name="Zielenkiewicz U."/>
            <person name="Pilsyk S."/>
            <person name="Malc E."/>
            <person name="Mieczkowski P."/>
            <person name="Kruszewska J.S."/>
            <person name="Biernat P."/>
            <person name="Pawlowska J."/>
        </authorList>
    </citation>
    <scope>NUCLEOTIDE SEQUENCE</scope>
    <source>
        <strain evidence="1">CBS 226.32</strain>
    </source>
</reference>